<reference evidence="13" key="1">
    <citation type="journal article" date="2019" name="Int. J. Syst. Evol. Microbiol.">
        <title>The Global Catalogue of Microorganisms (GCM) 10K type strain sequencing project: providing services to taxonomists for standard genome sequencing and annotation.</title>
        <authorList>
            <consortium name="The Broad Institute Genomics Platform"/>
            <consortium name="The Broad Institute Genome Sequencing Center for Infectious Disease"/>
            <person name="Wu L."/>
            <person name="Ma J."/>
        </authorList>
    </citation>
    <scope>NUCLEOTIDE SEQUENCE [LARGE SCALE GENOMIC DNA]</scope>
    <source>
        <strain evidence="13">CCTCC AB 2013263</strain>
    </source>
</reference>
<dbReference type="InterPro" id="IPR003660">
    <property type="entry name" value="HAMP_dom"/>
</dbReference>
<dbReference type="InterPro" id="IPR052162">
    <property type="entry name" value="Sensor_kinase/Photoreceptor"/>
</dbReference>
<dbReference type="InterPro" id="IPR003594">
    <property type="entry name" value="HATPase_dom"/>
</dbReference>
<evidence type="ECO:0000256" key="6">
    <source>
        <dbReference type="ARBA" id="ARBA00022777"/>
    </source>
</evidence>
<gene>
    <name evidence="12" type="ORF">ACFOPQ_18950</name>
</gene>
<comment type="catalytic activity">
    <reaction evidence="1">
        <text>ATP + protein L-histidine = ADP + protein N-phospho-L-histidine.</text>
        <dbReference type="EC" id="2.7.13.3"/>
    </reaction>
</comment>
<dbReference type="Gene3D" id="1.10.287.130">
    <property type="match status" value="1"/>
</dbReference>
<evidence type="ECO:0000256" key="3">
    <source>
        <dbReference type="ARBA" id="ARBA00012438"/>
    </source>
</evidence>
<keyword evidence="13" id="KW-1185">Reference proteome</keyword>
<dbReference type="SMART" id="SM00387">
    <property type="entry name" value="HATPase_c"/>
    <property type="match status" value="1"/>
</dbReference>
<name>A0ABV8AF11_9DEIO</name>
<dbReference type="Pfam" id="PF00512">
    <property type="entry name" value="HisKA"/>
    <property type="match status" value="1"/>
</dbReference>
<evidence type="ECO:0000259" key="10">
    <source>
        <dbReference type="PROSITE" id="PS50109"/>
    </source>
</evidence>
<evidence type="ECO:0000313" key="12">
    <source>
        <dbReference type="EMBL" id="MFC3862847.1"/>
    </source>
</evidence>
<dbReference type="InterPro" id="IPR007891">
    <property type="entry name" value="CHASE3"/>
</dbReference>
<dbReference type="InterPro" id="IPR036890">
    <property type="entry name" value="HATPase_C_sf"/>
</dbReference>
<evidence type="ECO:0000256" key="1">
    <source>
        <dbReference type="ARBA" id="ARBA00000085"/>
    </source>
</evidence>
<evidence type="ECO:0000313" key="13">
    <source>
        <dbReference type="Proteomes" id="UP001595748"/>
    </source>
</evidence>
<dbReference type="EC" id="2.7.13.3" evidence="3"/>
<evidence type="ECO:0000256" key="7">
    <source>
        <dbReference type="SAM" id="Coils"/>
    </source>
</evidence>
<dbReference type="GO" id="GO:0005524">
    <property type="term" value="F:ATP binding"/>
    <property type="evidence" value="ECO:0007669"/>
    <property type="project" value="UniProtKB-KW"/>
</dbReference>
<dbReference type="PROSITE" id="PS50885">
    <property type="entry name" value="HAMP"/>
    <property type="match status" value="1"/>
</dbReference>
<dbReference type="EMBL" id="JBHRZF010000216">
    <property type="protein sequence ID" value="MFC3862847.1"/>
    <property type="molecule type" value="Genomic_DNA"/>
</dbReference>
<dbReference type="SMART" id="SM00304">
    <property type="entry name" value="HAMP"/>
    <property type="match status" value="1"/>
</dbReference>
<evidence type="ECO:0000256" key="2">
    <source>
        <dbReference type="ARBA" id="ARBA00004370"/>
    </source>
</evidence>
<dbReference type="Gene3D" id="6.10.340.10">
    <property type="match status" value="1"/>
</dbReference>
<proteinExistence type="predicted"/>
<dbReference type="PRINTS" id="PR00344">
    <property type="entry name" value="BCTRLSENSOR"/>
</dbReference>
<feature type="coiled-coil region" evidence="7">
    <location>
        <begin position="275"/>
        <end position="313"/>
    </location>
</feature>
<feature type="region of interest" description="Disordered" evidence="8">
    <location>
        <begin position="1"/>
        <end position="22"/>
    </location>
</feature>
<keyword evidence="12" id="KW-0547">Nucleotide-binding</keyword>
<dbReference type="InterPro" id="IPR003661">
    <property type="entry name" value="HisK_dim/P_dom"/>
</dbReference>
<evidence type="ECO:0000256" key="8">
    <source>
        <dbReference type="SAM" id="MobiDB-lite"/>
    </source>
</evidence>
<dbReference type="InterPro" id="IPR036097">
    <property type="entry name" value="HisK_dim/P_sf"/>
</dbReference>
<feature type="domain" description="Histidine kinase" evidence="10">
    <location>
        <begin position="316"/>
        <end position="530"/>
    </location>
</feature>
<dbReference type="PROSITE" id="PS50109">
    <property type="entry name" value="HIS_KIN"/>
    <property type="match status" value="1"/>
</dbReference>
<feature type="domain" description="HAMP" evidence="11">
    <location>
        <begin position="228"/>
        <end position="280"/>
    </location>
</feature>
<dbReference type="SUPFAM" id="SSF55874">
    <property type="entry name" value="ATPase domain of HSP90 chaperone/DNA topoisomerase II/histidine kinase"/>
    <property type="match status" value="1"/>
</dbReference>
<feature type="transmembrane region" description="Helical" evidence="9">
    <location>
        <begin position="36"/>
        <end position="58"/>
    </location>
</feature>
<keyword evidence="5" id="KW-0808">Transferase</keyword>
<accession>A0ABV8AF11</accession>
<keyword evidence="9" id="KW-0472">Membrane</keyword>
<keyword evidence="12" id="KW-0067">ATP-binding</keyword>
<keyword evidence="9" id="KW-0812">Transmembrane</keyword>
<dbReference type="PANTHER" id="PTHR43304:SF1">
    <property type="entry name" value="PAC DOMAIN-CONTAINING PROTEIN"/>
    <property type="match status" value="1"/>
</dbReference>
<dbReference type="Pfam" id="PF02518">
    <property type="entry name" value="HATPase_c"/>
    <property type="match status" value="1"/>
</dbReference>
<dbReference type="Gene3D" id="3.30.565.10">
    <property type="entry name" value="Histidine kinase-like ATPase, C-terminal domain"/>
    <property type="match status" value="1"/>
</dbReference>
<organism evidence="12 13">
    <name type="scientific">Deinococcus antarcticus</name>
    <dbReference type="NCBI Taxonomy" id="1298767"/>
    <lineage>
        <taxon>Bacteria</taxon>
        <taxon>Thermotogati</taxon>
        <taxon>Deinococcota</taxon>
        <taxon>Deinococci</taxon>
        <taxon>Deinococcales</taxon>
        <taxon>Deinococcaceae</taxon>
        <taxon>Deinococcus</taxon>
    </lineage>
</organism>
<feature type="transmembrane region" description="Helical" evidence="9">
    <location>
        <begin position="206"/>
        <end position="223"/>
    </location>
</feature>
<dbReference type="SMART" id="SM00388">
    <property type="entry name" value="HisKA"/>
    <property type="match status" value="1"/>
</dbReference>
<dbReference type="SUPFAM" id="SSF47384">
    <property type="entry name" value="Homodimeric domain of signal transducing histidine kinase"/>
    <property type="match status" value="1"/>
</dbReference>
<dbReference type="CDD" id="cd19410">
    <property type="entry name" value="HK9-like_sensor"/>
    <property type="match status" value="1"/>
</dbReference>
<evidence type="ECO:0000256" key="9">
    <source>
        <dbReference type="SAM" id="Phobius"/>
    </source>
</evidence>
<evidence type="ECO:0000259" key="11">
    <source>
        <dbReference type="PROSITE" id="PS50885"/>
    </source>
</evidence>
<protein>
    <recommendedName>
        <fullName evidence="3">histidine kinase</fullName>
        <ecNumber evidence="3">2.7.13.3</ecNumber>
    </recommendedName>
</protein>
<dbReference type="RefSeq" id="WP_380080782.1">
    <property type="nucleotide sequence ID" value="NZ_JBHRZF010000216.1"/>
</dbReference>
<keyword evidence="7" id="KW-0175">Coiled coil</keyword>
<evidence type="ECO:0000256" key="5">
    <source>
        <dbReference type="ARBA" id="ARBA00022679"/>
    </source>
</evidence>
<dbReference type="CDD" id="cd00082">
    <property type="entry name" value="HisKA"/>
    <property type="match status" value="1"/>
</dbReference>
<comment type="caution">
    <text evidence="12">The sequence shown here is derived from an EMBL/GenBank/DDBJ whole genome shotgun (WGS) entry which is preliminary data.</text>
</comment>
<dbReference type="Proteomes" id="UP001595748">
    <property type="component" value="Unassembled WGS sequence"/>
</dbReference>
<keyword evidence="9" id="KW-1133">Transmembrane helix</keyword>
<dbReference type="InterPro" id="IPR004358">
    <property type="entry name" value="Sig_transdc_His_kin-like_C"/>
</dbReference>
<keyword evidence="4" id="KW-0597">Phosphoprotein</keyword>
<sequence>MAQRSGPRPHLPSGRENRPEAAPASRSLTALLLEPLLLPALLLALLLVVMASGVQTIARDTELIRASQTRLTLLRQMLMDVSSMENGERGYIIMGQPDFLEPYTQGKADFQRHVAQYRPMIIAPRQQEKLTLLLTEIAAWQREAATPEITARQRSLADAVELVENGKGAARTRQAKVILTDMIGFENNRLTLAVTSSRVVLGRVQLLVPLGLLLGMLLLLWAGRRVIRLLSHTMGALTDNARRIASGEYDHRIAPLRVRELDVLSGQVHQMAVAVADRERQLQAGRATLEQANAQLEQANLNLQRSNRELERFAYVASHDLQEPLRTIGSYTELLARRYSGQLDARADQYIEFTMSATQRLKNLIQDLLVFSRVQRATRTVSAIDLDALLQDVRQELQTRLEEVGGELRIASLPTVTANRELLHHVFLNLIGNALKFHVPGRAPVVKVSAGRQADGWVFHVQDNGIGIEEQYHERIFEAFRRLHHASQYEGSGIGLSVTRSAVEQHGGRIWLQSTPGQGSTFSFNLPDQPALPPAPVSVEGDA</sequence>
<dbReference type="Pfam" id="PF05227">
    <property type="entry name" value="CHASE3"/>
    <property type="match status" value="1"/>
</dbReference>
<comment type="subcellular location">
    <subcellularLocation>
        <location evidence="2">Membrane</location>
    </subcellularLocation>
</comment>
<keyword evidence="6" id="KW-0418">Kinase</keyword>
<dbReference type="InterPro" id="IPR005467">
    <property type="entry name" value="His_kinase_dom"/>
</dbReference>
<evidence type="ECO:0000256" key="4">
    <source>
        <dbReference type="ARBA" id="ARBA00022553"/>
    </source>
</evidence>
<dbReference type="PANTHER" id="PTHR43304">
    <property type="entry name" value="PHYTOCHROME-LIKE PROTEIN CPH1"/>
    <property type="match status" value="1"/>
</dbReference>